<evidence type="ECO:0000313" key="9">
    <source>
        <dbReference type="Proteomes" id="UP000001542"/>
    </source>
</evidence>
<feature type="transmembrane region" description="Helical" evidence="7">
    <location>
        <begin position="192"/>
        <end position="213"/>
    </location>
</feature>
<dbReference type="eggNOG" id="ENOG502S3A5">
    <property type="taxonomic scope" value="Eukaryota"/>
</dbReference>
<organism evidence="8 9">
    <name type="scientific">Trichomonas vaginalis (strain ATCC PRA-98 / G3)</name>
    <dbReference type="NCBI Taxonomy" id="412133"/>
    <lineage>
        <taxon>Eukaryota</taxon>
        <taxon>Metamonada</taxon>
        <taxon>Parabasalia</taxon>
        <taxon>Trichomonadida</taxon>
        <taxon>Trichomonadidae</taxon>
        <taxon>Trichomonas</taxon>
    </lineage>
</organism>
<dbReference type="OMA" id="WFVNARQ"/>
<feature type="transmembrane region" description="Helical" evidence="7">
    <location>
        <begin position="35"/>
        <end position="58"/>
    </location>
</feature>
<keyword evidence="3 7" id="KW-1133">Transmembrane helix</keyword>
<dbReference type="SMR" id="A2EXA6"/>
<feature type="region of interest" description="Disordered" evidence="6">
    <location>
        <begin position="269"/>
        <end position="290"/>
    </location>
</feature>
<keyword evidence="2 7" id="KW-0812">Transmembrane</keyword>
<dbReference type="InParanoid" id="A2EXA6"/>
<dbReference type="GO" id="GO:0015513">
    <property type="term" value="F:high-affinity secondary active nitrite transmembrane transporter activity"/>
    <property type="evidence" value="ECO:0000318"/>
    <property type="project" value="GO_Central"/>
</dbReference>
<dbReference type="Proteomes" id="UP000001542">
    <property type="component" value="Unassembled WGS sequence"/>
</dbReference>
<dbReference type="GO" id="GO:0005886">
    <property type="term" value="C:plasma membrane"/>
    <property type="evidence" value="ECO:0000318"/>
    <property type="project" value="GO_Central"/>
</dbReference>
<dbReference type="Gene3D" id="1.20.1080.10">
    <property type="entry name" value="Glycerol uptake facilitator protein"/>
    <property type="match status" value="1"/>
</dbReference>
<dbReference type="VEuPathDB" id="TrichDB:TVAGG3_0765800"/>
<feature type="compositionally biased region" description="Basic and acidic residues" evidence="6">
    <location>
        <begin position="273"/>
        <end position="290"/>
    </location>
</feature>
<evidence type="ECO:0000256" key="4">
    <source>
        <dbReference type="ARBA" id="ARBA00023136"/>
    </source>
</evidence>
<reference evidence="8" key="1">
    <citation type="submission" date="2006-10" db="EMBL/GenBank/DDBJ databases">
        <authorList>
            <person name="Amadeo P."/>
            <person name="Zhao Q."/>
            <person name="Wortman J."/>
            <person name="Fraser-Liggett C."/>
            <person name="Carlton J."/>
        </authorList>
    </citation>
    <scope>NUCLEOTIDE SEQUENCE</scope>
    <source>
        <strain evidence="8">G3</strain>
    </source>
</reference>
<evidence type="ECO:0000256" key="7">
    <source>
        <dbReference type="SAM" id="Phobius"/>
    </source>
</evidence>
<dbReference type="PANTHER" id="PTHR30520:SF6">
    <property type="entry name" value="FORMATE_NITRATE FAMILY TRANSPORTER (EUROFUNG)"/>
    <property type="match status" value="1"/>
</dbReference>
<evidence type="ECO:0000256" key="6">
    <source>
        <dbReference type="SAM" id="MobiDB-lite"/>
    </source>
</evidence>
<name>A2EXA6_TRIV3</name>
<evidence type="ECO:0000256" key="1">
    <source>
        <dbReference type="ARBA" id="ARBA00004141"/>
    </source>
</evidence>
<dbReference type="InterPro" id="IPR023271">
    <property type="entry name" value="Aquaporin-like"/>
</dbReference>
<dbReference type="KEGG" id="tva:4760550"/>
<gene>
    <name evidence="8" type="ORF">TVAG_440840</name>
</gene>
<feature type="transmembrane region" description="Helical" evidence="7">
    <location>
        <begin position="233"/>
        <end position="258"/>
    </location>
</feature>
<dbReference type="Pfam" id="PF01226">
    <property type="entry name" value="Form_Nir_trans"/>
    <property type="match status" value="1"/>
</dbReference>
<reference evidence="8" key="2">
    <citation type="journal article" date="2007" name="Science">
        <title>Draft genome sequence of the sexually transmitted pathogen Trichomonas vaginalis.</title>
        <authorList>
            <person name="Carlton J.M."/>
            <person name="Hirt R.P."/>
            <person name="Silva J.C."/>
            <person name="Delcher A.L."/>
            <person name="Schatz M."/>
            <person name="Zhao Q."/>
            <person name="Wortman J.R."/>
            <person name="Bidwell S.L."/>
            <person name="Alsmark U.C.M."/>
            <person name="Besteiro S."/>
            <person name="Sicheritz-Ponten T."/>
            <person name="Noel C.J."/>
            <person name="Dacks J.B."/>
            <person name="Foster P.G."/>
            <person name="Simillion C."/>
            <person name="Van de Peer Y."/>
            <person name="Miranda-Saavedra D."/>
            <person name="Barton G.J."/>
            <person name="Westrop G.D."/>
            <person name="Mueller S."/>
            <person name="Dessi D."/>
            <person name="Fiori P.L."/>
            <person name="Ren Q."/>
            <person name="Paulsen I."/>
            <person name="Zhang H."/>
            <person name="Bastida-Corcuera F.D."/>
            <person name="Simoes-Barbosa A."/>
            <person name="Brown M.T."/>
            <person name="Hayes R.D."/>
            <person name="Mukherjee M."/>
            <person name="Okumura C.Y."/>
            <person name="Schneider R."/>
            <person name="Smith A.J."/>
            <person name="Vanacova S."/>
            <person name="Villalvazo M."/>
            <person name="Haas B.J."/>
            <person name="Pertea M."/>
            <person name="Feldblyum T.V."/>
            <person name="Utterback T.R."/>
            <person name="Shu C.L."/>
            <person name="Osoegawa K."/>
            <person name="de Jong P.J."/>
            <person name="Hrdy I."/>
            <person name="Horvathova L."/>
            <person name="Zubacova Z."/>
            <person name="Dolezal P."/>
            <person name="Malik S.B."/>
            <person name="Logsdon J.M. Jr."/>
            <person name="Henze K."/>
            <person name="Gupta A."/>
            <person name="Wang C.C."/>
            <person name="Dunne R.L."/>
            <person name="Upcroft J.A."/>
            <person name="Upcroft P."/>
            <person name="White O."/>
            <person name="Salzberg S.L."/>
            <person name="Tang P."/>
            <person name="Chiu C.-H."/>
            <person name="Lee Y.-S."/>
            <person name="Embley T.M."/>
            <person name="Coombs G.H."/>
            <person name="Mottram J.C."/>
            <person name="Tachezy J."/>
            <person name="Fraser-Liggett C.M."/>
            <person name="Johnson P.J."/>
        </authorList>
    </citation>
    <scope>NUCLEOTIDE SEQUENCE [LARGE SCALE GENOMIC DNA]</scope>
    <source>
        <strain evidence="8">G3</strain>
    </source>
</reference>
<protein>
    <submittedName>
        <fullName evidence="8">Formate/nitrite transporter family protein</fullName>
    </submittedName>
</protein>
<dbReference type="STRING" id="5722.A2EXA6"/>
<accession>A2EXA6</accession>
<evidence type="ECO:0000256" key="5">
    <source>
        <dbReference type="ARBA" id="ARBA00049660"/>
    </source>
</evidence>
<dbReference type="GO" id="GO:0015707">
    <property type="term" value="P:nitrite transport"/>
    <property type="evidence" value="ECO:0000318"/>
    <property type="project" value="GO_Central"/>
</dbReference>
<dbReference type="EMBL" id="DS113527">
    <property type="protein sequence ID" value="EAY02705.1"/>
    <property type="molecule type" value="Genomic_DNA"/>
</dbReference>
<dbReference type="RefSeq" id="XP_001314928.1">
    <property type="nucleotide sequence ID" value="XM_001314893.1"/>
</dbReference>
<proteinExistence type="inferred from homology"/>
<feature type="transmembrane region" description="Helical" evidence="7">
    <location>
        <begin position="106"/>
        <end position="131"/>
    </location>
</feature>
<comment type="subcellular location">
    <subcellularLocation>
        <location evidence="1">Membrane</location>
        <topology evidence="1">Multi-pass membrane protein</topology>
    </subcellularLocation>
</comment>
<dbReference type="VEuPathDB" id="TrichDB:TVAG_440840"/>
<keyword evidence="4 7" id="KW-0472">Membrane</keyword>
<dbReference type="AlphaFoldDB" id="A2EXA6"/>
<evidence type="ECO:0000256" key="3">
    <source>
        <dbReference type="ARBA" id="ARBA00022989"/>
    </source>
</evidence>
<dbReference type="PANTHER" id="PTHR30520">
    <property type="entry name" value="FORMATE TRANSPORTER-RELATED"/>
    <property type="match status" value="1"/>
</dbReference>
<sequence>MKPTTLISDMISYGEAANRITDAGAIRAYQNVWNFMIRSFLSGVMISFSFLFGVVAQLESGQTIMFALCFAIGLHYIIFLNDYLFTGDFVPICLAGLNRRAPAGRLIYAAAMTYVFNALGCIFGAFFTGWATGVSRNPYDGFVGQKVAAVCFKKTHMKYHEMFVRAMACNALVSIATFMANMSQTFCGKCLAVFMAIGNFSTMSLEHCMANWFCLANGIMQVNGPKNMTWKNTFINLILVSLGNMVGSFVIVSCPAYMQQYFEKKKQQQLQAEQHEDKESEKEDSPNVSL</sequence>
<comment type="similarity">
    <text evidence="5">Belongs to the FNT transporter (TC 1.A.16) family.</text>
</comment>
<dbReference type="InterPro" id="IPR000292">
    <property type="entry name" value="For/NO2_transpt"/>
</dbReference>
<dbReference type="OrthoDB" id="4829at2759"/>
<evidence type="ECO:0000256" key="2">
    <source>
        <dbReference type="ARBA" id="ARBA00022692"/>
    </source>
</evidence>
<keyword evidence="9" id="KW-1185">Reference proteome</keyword>
<feature type="transmembrane region" description="Helical" evidence="7">
    <location>
        <begin position="162"/>
        <end position="180"/>
    </location>
</feature>
<evidence type="ECO:0000313" key="8">
    <source>
        <dbReference type="EMBL" id="EAY02705.1"/>
    </source>
</evidence>
<feature type="transmembrane region" description="Helical" evidence="7">
    <location>
        <begin position="64"/>
        <end position="85"/>
    </location>
</feature>